<gene>
    <name evidence="1" type="ORF">ACFL6M_04230</name>
</gene>
<proteinExistence type="predicted"/>
<organism evidence="1 2">
    <name type="scientific">Eiseniibacteriota bacterium</name>
    <dbReference type="NCBI Taxonomy" id="2212470"/>
    <lineage>
        <taxon>Bacteria</taxon>
        <taxon>Candidatus Eiseniibacteriota</taxon>
    </lineage>
</organism>
<evidence type="ECO:0000313" key="1">
    <source>
        <dbReference type="EMBL" id="MFC1572787.1"/>
    </source>
</evidence>
<evidence type="ECO:0000313" key="2">
    <source>
        <dbReference type="Proteomes" id="UP001593833"/>
    </source>
</evidence>
<name>A0ABV6YKC8_UNCEI</name>
<comment type="caution">
    <text evidence="1">The sequence shown here is derived from an EMBL/GenBank/DDBJ whole genome shotgun (WGS) entry which is preliminary data.</text>
</comment>
<dbReference type="Proteomes" id="UP001593833">
    <property type="component" value="Unassembled WGS sequence"/>
</dbReference>
<keyword evidence="2" id="KW-1185">Reference proteome</keyword>
<accession>A0ABV6YKC8</accession>
<reference evidence="1 2" key="1">
    <citation type="submission" date="2024-09" db="EMBL/GenBank/DDBJ databases">
        <authorList>
            <person name="D'Angelo T."/>
        </authorList>
    </citation>
    <scope>NUCLEOTIDE SEQUENCE [LARGE SCALE GENOMIC DNA]</scope>
    <source>
        <strain evidence="1">SAG AM-320-E07</strain>
    </source>
</reference>
<protein>
    <submittedName>
        <fullName evidence="1">Uncharacterized protein</fullName>
    </submittedName>
</protein>
<dbReference type="EMBL" id="JBHPKH010000039">
    <property type="protein sequence ID" value="MFC1572787.1"/>
    <property type="molecule type" value="Genomic_DNA"/>
</dbReference>
<sequence>MTLPAWGGGTSLSQGAGIDCTPNPITSTGTIAVDVSDFAGNGLGESSNSLTVNTGTGVTISGDAVQLTTAYSSGSAYDGYFVNEGQANCITTDMVSTVGASSGEALMFDGNVTWGYPIAAALILPYAATLNTHQIALDIDVTSTYDDSPAILGKRASHDNYGIGVRGKGGFKGVEGEVLGTGSGTYYGVYGHATAGGGGTAYGVYSTTGGGGAQYAGFFDGSLYASSSHAGVEAVRIDHPLDPANKYLQHSSVESSDMMNVYNGNVMLDGSGMAWVELPAWFETLNRDFRYQLTCIGSFAPVYVAEEIADNRFRIAGGEPGMKVSWQVTGVRQDPLAEAHRVEVEMDKPASERGRYLHPELYGMPGSMGIGYSDKETSEP</sequence>